<name>A0A543JAW8_9PSEU</name>
<dbReference type="OrthoDB" id="3691412at2"/>
<protein>
    <submittedName>
        <fullName evidence="1">Uncharacterized protein</fullName>
    </submittedName>
</protein>
<gene>
    <name evidence="1" type="ORF">FHX81_2302</name>
</gene>
<accession>A0A543JAW8</accession>
<dbReference type="EMBL" id="VFPP01000001">
    <property type="protein sequence ID" value="TQM79985.1"/>
    <property type="molecule type" value="Genomic_DNA"/>
</dbReference>
<proteinExistence type="predicted"/>
<comment type="caution">
    <text evidence="1">The sequence shown here is derived from an EMBL/GenBank/DDBJ whole genome shotgun (WGS) entry which is preliminary data.</text>
</comment>
<keyword evidence="2" id="KW-1185">Reference proteome</keyword>
<reference evidence="1 2" key="1">
    <citation type="submission" date="2019-06" db="EMBL/GenBank/DDBJ databases">
        <title>Sequencing the genomes of 1000 actinobacteria strains.</title>
        <authorList>
            <person name="Klenk H.-P."/>
        </authorList>
    </citation>
    <scope>NUCLEOTIDE SEQUENCE [LARGE SCALE GENOMIC DNA]</scope>
    <source>
        <strain evidence="1 2">DSM 45456</strain>
    </source>
</reference>
<evidence type="ECO:0000313" key="2">
    <source>
        <dbReference type="Proteomes" id="UP000316628"/>
    </source>
</evidence>
<organism evidence="1 2">
    <name type="scientific">Saccharothrix saharensis</name>
    <dbReference type="NCBI Taxonomy" id="571190"/>
    <lineage>
        <taxon>Bacteria</taxon>
        <taxon>Bacillati</taxon>
        <taxon>Actinomycetota</taxon>
        <taxon>Actinomycetes</taxon>
        <taxon>Pseudonocardiales</taxon>
        <taxon>Pseudonocardiaceae</taxon>
        <taxon>Saccharothrix</taxon>
    </lineage>
</organism>
<dbReference type="Proteomes" id="UP000316628">
    <property type="component" value="Unassembled WGS sequence"/>
</dbReference>
<dbReference type="RefSeq" id="WP_141977668.1">
    <property type="nucleotide sequence ID" value="NZ_VFPP01000001.1"/>
</dbReference>
<dbReference type="AlphaFoldDB" id="A0A543JAW8"/>
<evidence type="ECO:0000313" key="1">
    <source>
        <dbReference type="EMBL" id="TQM79985.1"/>
    </source>
</evidence>
<sequence length="77" mass="8087">MAATTHQGMWTGSPGRLRVLIGGETVADQSNYQYAPTGITNSAGYDSATLVPGQPVEISVEPEAAHGGWLVMLVQED</sequence>